<keyword evidence="5" id="KW-1185">Reference proteome</keyword>
<dbReference type="EMBL" id="CMVM020000393">
    <property type="status" value="NOT_ANNOTATED_CDS"/>
    <property type="molecule type" value="Genomic_DNA"/>
</dbReference>
<organism evidence="4 5">
    <name type="scientific">Onchocerca volvulus</name>
    <dbReference type="NCBI Taxonomy" id="6282"/>
    <lineage>
        <taxon>Eukaryota</taxon>
        <taxon>Metazoa</taxon>
        <taxon>Ecdysozoa</taxon>
        <taxon>Nematoda</taxon>
        <taxon>Chromadorea</taxon>
        <taxon>Rhabditida</taxon>
        <taxon>Spirurina</taxon>
        <taxon>Spiruromorpha</taxon>
        <taxon>Filarioidea</taxon>
        <taxon>Onchocercidae</taxon>
        <taxon>Onchocerca</taxon>
    </lineage>
</organism>
<dbReference type="PIRSF" id="PIRSF000097">
    <property type="entry name" value="AKR"/>
    <property type="match status" value="1"/>
</dbReference>
<dbReference type="InterPro" id="IPR023210">
    <property type="entry name" value="NADP_OxRdtase_dom"/>
</dbReference>
<dbReference type="InterPro" id="IPR036812">
    <property type="entry name" value="NAD(P)_OxRdtase_dom_sf"/>
</dbReference>
<feature type="binding site" evidence="1">
    <location>
        <position position="114"/>
    </location>
    <ligand>
        <name>substrate</name>
    </ligand>
</feature>
<dbReference type="InterPro" id="IPR020471">
    <property type="entry name" value="AKR"/>
</dbReference>
<dbReference type="InterPro" id="IPR018170">
    <property type="entry name" value="Aldo/ket_reductase_CS"/>
</dbReference>
<evidence type="ECO:0000256" key="1">
    <source>
        <dbReference type="PIRSR" id="PIRSR000097-2"/>
    </source>
</evidence>
<dbReference type="FunFam" id="3.20.20.100:FF:000029">
    <property type="entry name" value="Aldo-keto reductase"/>
    <property type="match status" value="1"/>
</dbReference>
<dbReference type="EnsemblMetazoa" id="OVOC12059.1">
    <property type="protein sequence ID" value="OVOC12059.1"/>
    <property type="gene ID" value="WBGene00248868"/>
</dbReference>
<name>A0A8R1XNQ6_ONCVO</name>
<reference evidence="4" key="2">
    <citation type="submission" date="2022-06" db="UniProtKB">
        <authorList>
            <consortium name="EnsemblMetazoa"/>
        </authorList>
    </citation>
    <scope>IDENTIFICATION</scope>
</reference>
<dbReference type="PANTHER" id="PTHR11732">
    <property type="entry name" value="ALDO/KETO REDUCTASE"/>
    <property type="match status" value="1"/>
</dbReference>
<dbReference type="GO" id="GO:0016491">
    <property type="term" value="F:oxidoreductase activity"/>
    <property type="evidence" value="ECO:0007669"/>
    <property type="project" value="InterPro"/>
</dbReference>
<evidence type="ECO:0000259" key="3">
    <source>
        <dbReference type="Pfam" id="PF00248"/>
    </source>
</evidence>
<dbReference type="Pfam" id="PF00248">
    <property type="entry name" value="Aldo_ket_red"/>
    <property type="match status" value="1"/>
</dbReference>
<proteinExistence type="predicted"/>
<evidence type="ECO:0000313" key="4">
    <source>
        <dbReference type="EnsemblMetazoa" id="OVOC12059.1"/>
    </source>
</evidence>
<feature type="domain" description="NADP-dependent oxidoreductase" evidence="3">
    <location>
        <begin position="20"/>
        <end position="302"/>
    </location>
</feature>
<dbReference type="Gene3D" id="3.20.20.100">
    <property type="entry name" value="NADP-dependent oxidoreductase domain"/>
    <property type="match status" value="1"/>
</dbReference>
<dbReference type="OMA" id="AWFYGSE"/>
<dbReference type="AlphaFoldDB" id="A0A8R1XNQ6"/>
<protein>
    <submittedName>
        <fullName evidence="4">Aldo_ket_red domain-containing protein</fullName>
    </submittedName>
</protein>
<feature type="site" description="Lowers pKa of active site Tyr" evidence="2">
    <location>
        <position position="81"/>
    </location>
</feature>
<evidence type="ECO:0000313" key="5">
    <source>
        <dbReference type="Proteomes" id="UP000024404"/>
    </source>
</evidence>
<evidence type="ECO:0000256" key="2">
    <source>
        <dbReference type="PIRSR" id="PIRSR000097-3"/>
    </source>
</evidence>
<dbReference type="SUPFAM" id="SSF51430">
    <property type="entry name" value="NAD(P)-linked oxidoreductase"/>
    <property type="match status" value="1"/>
</dbReference>
<dbReference type="Proteomes" id="UP000024404">
    <property type="component" value="Unassembled WGS sequence"/>
</dbReference>
<reference evidence="5" key="1">
    <citation type="submission" date="2013-10" db="EMBL/GenBank/DDBJ databases">
        <title>Genome sequencing of Onchocerca volvulus.</title>
        <authorList>
            <person name="Cotton J."/>
            <person name="Tsai J."/>
            <person name="Stanley E."/>
            <person name="Tracey A."/>
            <person name="Holroyd N."/>
            <person name="Lustigman S."/>
            <person name="Berriman M."/>
        </authorList>
    </citation>
    <scope>NUCLEOTIDE SEQUENCE</scope>
</reference>
<dbReference type="PROSITE" id="PS00063">
    <property type="entry name" value="ALDOKETO_REDUCTASE_3"/>
    <property type="match status" value="1"/>
</dbReference>
<sequence>MTKFDTVKLATGADLPLFGLGTWQSIDPVALTAALKTALDAGYPLIDTAYAHHNEAIIGKVLQEYFTSGKLKREDIFIITKLPLTAHKSDEIEAIVKKQLKDLQVDYFDLYLIHSPCPCKHRPNDTPNNYKLLLENGHVVPELIDHLETWKMLENLYKKGMLKAIGLSNFSKEQIQNILDHATVKPHNLQVETHLYWPQKELHEFCRKNNITMTGYATLGSPGRAAFVPMFCWPSGEPMKDPLVLQMAEKYKKTPAQILLRHMTQRGICVIPKSINPDRILENFNIFNFKLTEEEMKQLNSVKTRVRLFLFDMVFDHPWYPFKDVDLSKMKRIYLTKTCT</sequence>
<dbReference type="PRINTS" id="PR00069">
    <property type="entry name" value="ALDKETRDTASE"/>
</dbReference>
<accession>A0A8R1XNQ6</accession>